<dbReference type="VEuPathDB" id="TriTrypDB:TM35_000301500"/>
<gene>
    <name evidence="4" type="ORF">TM35_000301500</name>
</gene>
<dbReference type="AlphaFoldDB" id="A0A1X0NPP7"/>
<dbReference type="InterPro" id="IPR011249">
    <property type="entry name" value="Metalloenz_LuxS/M16"/>
</dbReference>
<dbReference type="SUPFAM" id="SSF63411">
    <property type="entry name" value="LuxS/MPP-like metallohydrolase"/>
    <property type="match status" value="2"/>
</dbReference>
<dbReference type="GO" id="GO:0046872">
    <property type="term" value="F:metal ion binding"/>
    <property type="evidence" value="ECO:0007669"/>
    <property type="project" value="InterPro"/>
</dbReference>
<dbReference type="OrthoDB" id="277191at2759"/>
<evidence type="ECO:0000313" key="4">
    <source>
        <dbReference type="EMBL" id="ORC86110.1"/>
    </source>
</evidence>
<dbReference type="Pfam" id="PF05193">
    <property type="entry name" value="Peptidase_M16_C"/>
    <property type="match status" value="1"/>
</dbReference>
<feature type="compositionally biased region" description="Low complexity" evidence="1">
    <location>
        <begin position="52"/>
        <end position="64"/>
    </location>
</feature>
<dbReference type="Pfam" id="PF00675">
    <property type="entry name" value="Peptidase_M16"/>
    <property type="match status" value="1"/>
</dbReference>
<feature type="domain" description="Peptidase M16 N-terminal" evidence="2">
    <location>
        <begin position="77"/>
        <end position="241"/>
    </location>
</feature>
<name>A0A1X0NPP7_9TRYP</name>
<dbReference type="InterPro" id="IPR007863">
    <property type="entry name" value="Peptidase_M16_C"/>
</dbReference>
<reference evidence="4 5" key="1">
    <citation type="submission" date="2017-03" db="EMBL/GenBank/DDBJ databases">
        <title>An alternative strategy for trypanosome survival in the mammalian bloodstream revealed through genome and transcriptome analysis of the ubiquitous bovine parasite Trypanosoma (Megatrypanum) theileri.</title>
        <authorList>
            <person name="Kelly S."/>
            <person name="Ivens A."/>
            <person name="Mott A."/>
            <person name="O'Neill E."/>
            <person name="Emms D."/>
            <person name="Macleod O."/>
            <person name="Voorheis P."/>
            <person name="Matthews J."/>
            <person name="Matthews K."/>
            <person name="Carrington M."/>
        </authorList>
    </citation>
    <scope>NUCLEOTIDE SEQUENCE [LARGE SCALE GENOMIC DNA]</scope>
    <source>
        <strain evidence="4">Edinburgh</strain>
    </source>
</reference>
<dbReference type="RefSeq" id="XP_028880176.1">
    <property type="nucleotide sequence ID" value="XM_029028473.1"/>
</dbReference>
<sequence>MYRRVTVHSTATAATTTSAAAAVTSRVRGISEYKFGQVPLSERWSGAPNPRPAAAAQAGSTPAPEKVKVTQLHNGARVISQQRHGAMVSVGAYILAGPAYDPVGCPGVHHLLHLALTTSNYNNSLFQLDRSIRSTGAAFSHFEKDKHFIGLRLDARSDMWRSQNNNKKGEQNQFNLNLVQDTIFTAIAAPRFHESDIERFRDTLDNNLKELRWQHPSQYAIQQLETVAFYKEPLGNPRHVPENNNGHVTSKVLLDQYSKYVTPDRVVIAGVNVEHDELTAEYENTPFPHSSTAPHHAAFAKQNTKPEFDFNNEQRQYTGGEKHEHENRSKEMGTNPDMDNETIVAVGYLGFGRGKASLKRYAASLVFQELFNIVIQDAVRYERTGSHEGVRSFYMPYQSAGLLGFTARSEPENIVKMVTAAMRDLQGVKVDDAAALETAKRRAAVVVSSQNWDTVRDLCDYMGTSLPLVANAQDSTQYVSPEDVLEAIRSVTPAELKQVKDCAMGTKPSLFGHGEMLAFPSLRQLGF</sequence>
<feature type="region of interest" description="Disordered" evidence="1">
    <location>
        <begin position="42"/>
        <end position="64"/>
    </location>
</feature>
<feature type="domain" description="Peptidase M16 C-terminal" evidence="3">
    <location>
        <begin position="248"/>
        <end position="441"/>
    </location>
</feature>
<evidence type="ECO:0000259" key="2">
    <source>
        <dbReference type="Pfam" id="PF00675"/>
    </source>
</evidence>
<dbReference type="Proteomes" id="UP000192257">
    <property type="component" value="Unassembled WGS sequence"/>
</dbReference>
<accession>A0A1X0NPP7</accession>
<comment type="caution">
    <text evidence="4">The sequence shown here is derived from an EMBL/GenBank/DDBJ whole genome shotgun (WGS) entry which is preliminary data.</text>
</comment>
<proteinExistence type="predicted"/>
<evidence type="ECO:0000313" key="5">
    <source>
        <dbReference type="Proteomes" id="UP000192257"/>
    </source>
</evidence>
<dbReference type="Gene3D" id="3.30.830.10">
    <property type="entry name" value="Metalloenzyme, LuxS/M16 peptidase-like"/>
    <property type="match status" value="2"/>
</dbReference>
<feature type="compositionally biased region" description="Basic and acidic residues" evidence="1">
    <location>
        <begin position="320"/>
        <end position="331"/>
    </location>
</feature>
<dbReference type="GO" id="GO:0005739">
    <property type="term" value="C:mitochondrion"/>
    <property type="evidence" value="ECO:0007669"/>
    <property type="project" value="TreeGrafter"/>
</dbReference>
<evidence type="ECO:0000256" key="1">
    <source>
        <dbReference type="SAM" id="MobiDB-lite"/>
    </source>
</evidence>
<dbReference type="InterPro" id="IPR011765">
    <property type="entry name" value="Pept_M16_N"/>
</dbReference>
<keyword evidence="5" id="KW-1185">Reference proteome</keyword>
<organism evidence="4 5">
    <name type="scientific">Trypanosoma theileri</name>
    <dbReference type="NCBI Taxonomy" id="67003"/>
    <lineage>
        <taxon>Eukaryota</taxon>
        <taxon>Discoba</taxon>
        <taxon>Euglenozoa</taxon>
        <taxon>Kinetoplastea</taxon>
        <taxon>Metakinetoplastina</taxon>
        <taxon>Trypanosomatida</taxon>
        <taxon>Trypanosomatidae</taxon>
        <taxon>Trypanosoma</taxon>
    </lineage>
</organism>
<dbReference type="STRING" id="67003.A0A1X0NPP7"/>
<dbReference type="GeneID" id="39988253"/>
<dbReference type="InterPro" id="IPR050361">
    <property type="entry name" value="MPP/UQCRC_Complex"/>
</dbReference>
<protein>
    <submittedName>
        <fullName evidence="4">Mitochondrial processing peptidase alpha subunit</fullName>
    </submittedName>
</protein>
<evidence type="ECO:0000259" key="3">
    <source>
        <dbReference type="Pfam" id="PF05193"/>
    </source>
</evidence>
<dbReference type="PANTHER" id="PTHR11851:SF227">
    <property type="entry name" value="PROCESSING PEPTIDASE ALPHA SUBUNIT, PUTATIVE-RELATED"/>
    <property type="match status" value="1"/>
</dbReference>
<dbReference type="EMBL" id="NBCO01000030">
    <property type="protein sequence ID" value="ORC86110.1"/>
    <property type="molecule type" value="Genomic_DNA"/>
</dbReference>
<feature type="region of interest" description="Disordered" evidence="1">
    <location>
        <begin position="318"/>
        <end position="337"/>
    </location>
</feature>
<dbReference type="PANTHER" id="PTHR11851">
    <property type="entry name" value="METALLOPROTEASE"/>
    <property type="match status" value="1"/>
</dbReference>